<dbReference type="AlphaFoldDB" id="A0A1G7PFI4"/>
<keyword evidence="2" id="KW-1185">Reference proteome</keyword>
<protein>
    <submittedName>
        <fullName evidence="1">Uncharacterized protein</fullName>
    </submittedName>
</protein>
<accession>A0A1G7PFI4</accession>
<reference evidence="2" key="1">
    <citation type="submission" date="2016-10" db="EMBL/GenBank/DDBJ databases">
        <authorList>
            <person name="Varghese N."/>
            <person name="Submissions S."/>
        </authorList>
    </citation>
    <scope>NUCLEOTIDE SEQUENCE [LARGE SCALE GENOMIC DNA]</scope>
    <source>
        <strain evidence="2">DSM 23256</strain>
    </source>
</reference>
<evidence type="ECO:0000313" key="1">
    <source>
        <dbReference type="EMBL" id="SDF85076.1"/>
    </source>
</evidence>
<dbReference type="EMBL" id="FNBU01000037">
    <property type="protein sequence ID" value="SDF85076.1"/>
    <property type="molecule type" value="Genomic_DNA"/>
</dbReference>
<gene>
    <name evidence="1" type="ORF">SAMN05660235_02944</name>
</gene>
<name>A0A1G7PFI4_9FIRM</name>
<dbReference type="Proteomes" id="UP000243333">
    <property type="component" value="Unassembled WGS sequence"/>
</dbReference>
<sequence length="47" mass="5133">MDDKVRLPRPGKRCCTLSLCVGDLRFSAAARSLLILVFSETYKGGGM</sequence>
<organism evidence="1 2">
    <name type="scientific">Sporolituus thermophilus DSM 23256</name>
    <dbReference type="NCBI Taxonomy" id="1123285"/>
    <lineage>
        <taxon>Bacteria</taxon>
        <taxon>Bacillati</taxon>
        <taxon>Bacillota</taxon>
        <taxon>Negativicutes</taxon>
        <taxon>Selenomonadales</taxon>
        <taxon>Sporomusaceae</taxon>
        <taxon>Sporolituus</taxon>
    </lineage>
</organism>
<proteinExistence type="predicted"/>
<evidence type="ECO:0000313" key="2">
    <source>
        <dbReference type="Proteomes" id="UP000243333"/>
    </source>
</evidence>
<dbReference type="STRING" id="1123285.SAMN05660235_02944"/>